<gene>
    <name evidence="2" type="ORF">MTP16_20580</name>
</gene>
<sequence>MLRFVSLLLLGVLLLGSAACKKTEPVEIDGVSFVDGLPYYHFIDADRQWFSEVPGTVWTFENGRGVQRRYTVSITQHLQIKNKIRISGILSDSYKLVSYYDEAIFALTNVDATSSDSGGRFEFYTDPTVTPNHQPVSGQSRLRAQANWFAFLGTEKCITDYYHPKNDQLSGPFEQLASRGTSYSEVARFSVFPRGQSAPPSAPTSLFALYYDHQHGLIRLVDWAGDVWNRVP</sequence>
<proteinExistence type="predicted"/>
<dbReference type="EMBL" id="CP094534">
    <property type="protein sequence ID" value="UOE33507.1"/>
    <property type="molecule type" value="Genomic_DNA"/>
</dbReference>
<dbReference type="Proteomes" id="UP000831390">
    <property type="component" value="Chromosome"/>
</dbReference>
<protein>
    <submittedName>
        <fullName evidence="2">Uncharacterized protein</fullName>
    </submittedName>
</protein>
<dbReference type="PROSITE" id="PS51257">
    <property type="entry name" value="PROKAR_LIPOPROTEIN"/>
    <property type="match status" value="1"/>
</dbReference>
<keyword evidence="1" id="KW-0732">Signal</keyword>
<accession>A0ABY4B2Z3</accession>
<feature type="chain" id="PRO_5045425151" evidence="1">
    <location>
        <begin position="22"/>
        <end position="232"/>
    </location>
</feature>
<keyword evidence="3" id="KW-1185">Reference proteome</keyword>
<name>A0ABY4B2Z3_9BACT</name>
<dbReference type="RefSeq" id="WP_243513264.1">
    <property type="nucleotide sequence ID" value="NZ_CP094534.1"/>
</dbReference>
<evidence type="ECO:0000256" key="1">
    <source>
        <dbReference type="SAM" id="SignalP"/>
    </source>
</evidence>
<feature type="signal peptide" evidence="1">
    <location>
        <begin position="1"/>
        <end position="21"/>
    </location>
</feature>
<reference evidence="2 3" key="1">
    <citation type="submission" date="2022-03" db="EMBL/GenBank/DDBJ databases">
        <title>Hymenobactersp. isolated from the air.</title>
        <authorList>
            <person name="Won M."/>
            <person name="Kwon S.-W."/>
        </authorList>
    </citation>
    <scope>NUCLEOTIDE SEQUENCE [LARGE SCALE GENOMIC DNA]</scope>
    <source>
        <strain evidence="2 3">KACC 22596</strain>
    </source>
</reference>
<evidence type="ECO:0000313" key="2">
    <source>
        <dbReference type="EMBL" id="UOE33507.1"/>
    </source>
</evidence>
<evidence type="ECO:0000313" key="3">
    <source>
        <dbReference type="Proteomes" id="UP000831390"/>
    </source>
</evidence>
<organism evidence="2 3">
    <name type="scientific">Hymenobacter monticola</name>
    <dbReference type="NCBI Taxonomy" id="1705399"/>
    <lineage>
        <taxon>Bacteria</taxon>
        <taxon>Pseudomonadati</taxon>
        <taxon>Bacteroidota</taxon>
        <taxon>Cytophagia</taxon>
        <taxon>Cytophagales</taxon>
        <taxon>Hymenobacteraceae</taxon>
        <taxon>Hymenobacter</taxon>
    </lineage>
</organism>